<dbReference type="Proteomes" id="UP000001555">
    <property type="component" value="Unassembled WGS sequence"/>
</dbReference>
<dbReference type="EMBL" id="ABJB011102358">
    <property type="status" value="NOT_ANNOTATED_CDS"/>
    <property type="molecule type" value="Genomic_DNA"/>
</dbReference>
<dbReference type="InParanoid" id="B7QCM9"/>
<keyword evidence="3" id="KW-1185">Reference proteome</keyword>
<evidence type="ECO:0000313" key="3">
    <source>
        <dbReference type="Proteomes" id="UP000001555"/>
    </source>
</evidence>
<evidence type="ECO:0000313" key="1">
    <source>
        <dbReference type="EMBL" id="EEC16601.1"/>
    </source>
</evidence>
<dbReference type="PaxDb" id="6945-B7QCM9"/>
<reference evidence="1 3" key="1">
    <citation type="submission" date="2008-03" db="EMBL/GenBank/DDBJ databases">
        <title>Annotation of Ixodes scapularis.</title>
        <authorList>
            <consortium name="Ixodes scapularis Genome Project Consortium"/>
            <person name="Caler E."/>
            <person name="Hannick L.I."/>
            <person name="Bidwell S."/>
            <person name="Joardar V."/>
            <person name="Thiagarajan M."/>
            <person name="Amedeo P."/>
            <person name="Galinsky K.J."/>
            <person name="Schobel S."/>
            <person name="Inman J."/>
            <person name="Hostetler J."/>
            <person name="Miller J."/>
            <person name="Hammond M."/>
            <person name="Megy K."/>
            <person name="Lawson D."/>
            <person name="Kodira C."/>
            <person name="Sutton G."/>
            <person name="Meyer J."/>
            <person name="Hill C.A."/>
            <person name="Birren B."/>
            <person name="Nene V."/>
            <person name="Collins F."/>
            <person name="Alarcon-Chaidez F."/>
            <person name="Wikel S."/>
            <person name="Strausberg R."/>
        </authorList>
    </citation>
    <scope>NUCLEOTIDE SEQUENCE [LARGE SCALE GENOMIC DNA]</scope>
    <source>
        <strain evidence="3">Wikel</strain>
        <strain evidence="1">Wikel colony</strain>
    </source>
</reference>
<organism>
    <name type="scientific">Ixodes scapularis</name>
    <name type="common">Black-legged tick</name>
    <name type="synonym">Deer tick</name>
    <dbReference type="NCBI Taxonomy" id="6945"/>
    <lineage>
        <taxon>Eukaryota</taxon>
        <taxon>Metazoa</taxon>
        <taxon>Ecdysozoa</taxon>
        <taxon>Arthropoda</taxon>
        <taxon>Chelicerata</taxon>
        <taxon>Arachnida</taxon>
        <taxon>Acari</taxon>
        <taxon>Parasitiformes</taxon>
        <taxon>Ixodida</taxon>
        <taxon>Ixodoidea</taxon>
        <taxon>Ixodidae</taxon>
        <taxon>Ixodinae</taxon>
        <taxon>Ixodes</taxon>
    </lineage>
</organism>
<dbReference type="VEuPathDB" id="VectorBase:ISCI013253"/>
<dbReference type="EnsemblMetazoa" id="ISCW013253-RA">
    <property type="protein sequence ID" value="ISCW013253-PA"/>
    <property type="gene ID" value="ISCW013253"/>
</dbReference>
<dbReference type="AlphaFoldDB" id="B7QCM9"/>
<gene>
    <name evidence="1" type="ORF">IscW_ISCW013253</name>
</gene>
<protein>
    <submittedName>
        <fullName evidence="1 2">Uncharacterized protein</fullName>
    </submittedName>
</protein>
<accession>B7QCM9</accession>
<proteinExistence type="predicted"/>
<dbReference type="VEuPathDB" id="VectorBase:ISCW013253"/>
<dbReference type="EMBL" id="DS908815">
    <property type="protein sequence ID" value="EEC16601.1"/>
    <property type="molecule type" value="Genomic_DNA"/>
</dbReference>
<name>B7QCM9_IXOSC</name>
<sequence length="159" mass="18110">MTRVNSSSPASSSLAAWITVRRTLGSLGVVRRCRRLCAATNLTSMHQTSLCARARWNALHGAFRGRIQCPSECYIVCLCVQVGQRLSVTLSSLWELVFHVHSLYSHFHFVNSLLRWRRHLTFCSRFCSRQNICVEQLPMLLEQMPTTVRTSLENEKVAA</sequence>
<dbReference type="HOGENOM" id="CLU_1662745_0_0_1"/>
<evidence type="ECO:0000313" key="2">
    <source>
        <dbReference type="EnsemblMetazoa" id="ISCW013253-PA"/>
    </source>
</evidence>
<dbReference type="EMBL" id="ABJB011046002">
    <property type="status" value="NOT_ANNOTATED_CDS"/>
    <property type="molecule type" value="Genomic_DNA"/>
</dbReference>
<reference evidence="2" key="2">
    <citation type="submission" date="2020-05" db="UniProtKB">
        <authorList>
            <consortium name="EnsemblMetazoa"/>
        </authorList>
    </citation>
    <scope>IDENTIFICATION</scope>
    <source>
        <strain evidence="2">wikel</strain>
    </source>
</reference>